<sequence>MTAYVSVSHDRISPELREGIKRERLKSMTSYDVVAE</sequence>
<evidence type="ECO:0000313" key="2">
    <source>
        <dbReference type="Proteomes" id="UP000199004"/>
    </source>
</evidence>
<name>A0A1H0AQK8_9ACTN</name>
<organism evidence="1 2">
    <name type="scientific">Nocardioides szechwanensis</name>
    <dbReference type="NCBI Taxonomy" id="1005944"/>
    <lineage>
        <taxon>Bacteria</taxon>
        <taxon>Bacillati</taxon>
        <taxon>Actinomycetota</taxon>
        <taxon>Actinomycetes</taxon>
        <taxon>Propionibacteriales</taxon>
        <taxon>Nocardioidaceae</taxon>
        <taxon>Nocardioides</taxon>
    </lineage>
</organism>
<accession>A0A1H0AQK8</accession>
<protein>
    <submittedName>
        <fullName evidence="1">Uncharacterized protein</fullName>
    </submittedName>
</protein>
<proteinExistence type="predicted"/>
<evidence type="ECO:0000313" key="1">
    <source>
        <dbReference type="EMBL" id="SDN35818.1"/>
    </source>
</evidence>
<keyword evidence="2" id="KW-1185">Reference proteome</keyword>
<dbReference type="EMBL" id="FNIC01000002">
    <property type="protein sequence ID" value="SDN35818.1"/>
    <property type="molecule type" value="Genomic_DNA"/>
</dbReference>
<dbReference type="Proteomes" id="UP000199004">
    <property type="component" value="Unassembled WGS sequence"/>
</dbReference>
<gene>
    <name evidence="1" type="ORF">SAMN05192576_2111</name>
</gene>
<dbReference type="AlphaFoldDB" id="A0A1H0AQK8"/>
<reference evidence="1 2" key="1">
    <citation type="submission" date="2016-10" db="EMBL/GenBank/DDBJ databases">
        <authorList>
            <person name="de Groot N.N."/>
        </authorList>
    </citation>
    <scope>NUCLEOTIDE SEQUENCE [LARGE SCALE GENOMIC DNA]</scope>
    <source>
        <strain evidence="1 2">CGMCC 1.11147</strain>
    </source>
</reference>